<feature type="compositionally biased region" description="Basic and acidic residues" evidence="1">
    <location>
        <begin position="466"/>
        <end position="488"/>
    </location>
</feature>
<feature type="compositionally biased region" description="Basic residues" evidence="1">
    <location>
        <begin position="399"/>
        <end position="408"/>
    </location>
</feature>
<feature type="compositionally biased region" description="Low complexity" evidence="1">
    <location>
        <begin position="139"/>
        <end position="152"/>
    </location>
</feature>
<protein>
    <submittedName>
        <fullName evidence="2">Trk potassium uptake system protein TrkH</fullName>
    </submittedName>
</protein>
<feature type="region of interest" description="Disordered" evidence="1">
    <location>
        <begin position="251"/>
        <end position="489"/>
    </location>
</feature>
<feature type="compositionally biased region" description="Basic residues" evidence="1">
    <location>
        <begin position="179"/>
        <end position="203"/>
    </location>
</feature>
<accession>A0A6J4R4G1</accession>
<feature type="compositionally biased region" description="Basic and acidic residues" evidence="1">
    <location>
        <begin position="253"/>
        <end position="262"/>
    </location>
</feature>
<feature type="compositionally biased region" description="Basic residues" evidence="1">
    <location>
        <begin position="36"/>
        <end position="60"/>
    </location>
</feature>
<feature type="compositionally biased region" description="Low complexity" evidence="1">
    <location>
        <begin position="283"/>
        <end position="293"/>
    </location>
</feature>
<evidence type="ECO:0000313" key="2">
    <source>
        <dbReference type="EMBL" id="CAA9463963.1"/>
    </source>
</evidence>
<proteinExistence type="predicted"/>
<feature type="non-terminal residue" evidence="2">
    <location>
        <position position="1"/>
    </location>
</feature>
<feature type="compositionally biased region" description="Basic and acidic residues" evidence="1">
    <location>
        <begin position="294"/>
        <end position="308"/>
    </location>
</feature>
<feature type="compositionally biased region" description="Basic and acidic residues" evidence="1">
    <location>
        <begin position="415"/>
        <end position="447"/>
    </location>
</feature>
<feature type="compositionally biased region" description="Basic residues" evidence="1">
    <location>
        <begin position="448"/>
        <end position="465"/>
    </location>
</feature>
<feature type="non-terminal residue" evidence="2">
    <location>
        <position position="501"/>
    </location>
</feature>
<feature type="compositionally biased region" description="Basic and acidic residues" evidence="1">
    <location>
        <begin position="86"/>
        <end position="100"/>
    </location>
</feature>
<feature type="compositionally biased region" description="Basic residues" evidence="1">
    <location>
        <begin position="353"/>
        <end position="374"/>
    </location>
</feature>
<feature type="compositionally biased region" description="Low complexity" evidence="1">
    <location>
        <begin position="71"/>
        <end position="80"/>
    </location>
</feature>
<reference evidence="2" key="1">
    <citation type="submission" date="2020-02" db="EMBL/GenBank/DDBJ databases">
        <authorList>
            <person name="Meier V. D."/>
        </authorList>
    </citation>
    <scope>NUCLEOTIDE SEQUENCE</scope>
    <source>
        <strain evidence="2">AVDCRST_MAG38</strain>
    </source>
</reference>
<evidence type="ECO:0000256" key="1">
    <source>
        <dbReference type="SAM" id="MobiDB-lite"/>
    </source>
</evidence>
<feature type="compositionally biased region" description="Basic residues" evidence="1">
    <location>
        <begin position="123"/>
        <end position="135"/>
    </location>
</feature>
<sequence>EPGVPQPGDPTGPGPEPAADHPGPVGDGLRGVRRDARVRRRGARLRRRGLPRVRRHRGGRHPGVDRRLRARAATAGAPAAHARRVPGRDPRVGDRRDAGRHPLPAARNVRATGRRLLREHERLHHHRGHHARRDRGRAALDPPLAQPQPVAGRRGHRRPGGGHRAGDRAGVPAGVLRRDLRHHRRAPHSAHRRHRQDHQRHLRRLHRRRHDRLRAGGHVALRRRQPLPDQRGHGRLLDADGVDRRLRLARHRAGGDRADGPGRHQLRPLLAGAARPRADRAAASRGPRLPGAPGDRDADGDRLADARPGRAGLRAGAARRGLHGGEHHDDDRLRHGGLRRVDDVRGVRPDRPHVRRRVRRLHERRHEGHPHHAPRPLGRPGGPGSAAADRRPGSARPRAGVRRGRPPRGARLLLHLHDGVPGRDAGDGRDGPRPGDRRLERHLVAEHRRARARRGRRHRERRRRPADRPVGHEPADADRAPRDLHRAGAADSRLLAARRLL</sequence>
<feature type="region of interest" description="Disordered" evidence="1">
    <location>
        <begin position="1"/>
        <end position="203"/>
    </location>
</feature>
<organism evidence="2">
    <name type="scientific">uncultured Solirubrobacteraceae bacterium</name>
    <dbReference type="NCBI Taxonomy" id="1162706"/>
    <lineage>
        <taxon>Bacteria</taxon>
        <taxon>Bacillati</taxon>
        <taxon>Actinomycetota</taxon>
        <taxon>Thermoleophilia</taxon>
        <taxon>Solirubrobacterales</taxon>
        <taxon>Solirubrobacteraceae</taxon>
        <taxon>environmental samples</taxon>
    </lineage>
</organism>
<dbReference type="AlphaFoldDB" id="A0A6J4R4G1"/>
<name>A0A6J4R4G1_9ACTN</name>
<feature type="compositionally biased region" description="Low complexity" evidence="1">
    <location>
        <begin position="309"/>
        <end position="319"/>
    </location>
</feature>
<feature type="compositionally biased region" description="Pro residues" evidence="1">
    <location>
        <begin position="1"/>
        <end position="16"/>
    </location>
</feature>
<dbReference type="EMBL" id="CADCVJ010000029">
    <property type="protein sequence ID" value="CAA9463963.1"/>
    <property type="molecule type" value="Genomic_DNA"/>
</dbReference>
<gene>
    <name evidence="2" type="ORF">AVDCRST_MAG38-500</name>
</gene>
<feature type="region of interest" description="Disordered" evidence="1">
    <location>
        <begin position="216"/>
        <end position="238"/>
    </location>
</feature>
<feature type="compositionally biased region" description="Basic and acidic residues" evidence="1">
    <location>
        <begin position="323"/>
        <end position="352"/>
    </location>
</feature>